<dbReference type="AlphaFoldDB" id="A0A8T3DT52"/>
<evidence type="ECO:0000256" key="1">
    <source>
        <dbReference type="ARBA" id="ARBA00022527"/>
    </source>
</evidence>
<dbReference type="GO" id="GO:0004674">
    <property type="term" value="F:protein serine/threonine kinase activity"/>
    <property type="evidence" value="ECO:0007669"/>
    <property type="project" value="UniProtKB-KW"/>
</dbReference>
<proteinExistence type="predicted"/>
<evidence type="ECO:0000313" key="7">
    <source>
        <dbReference type="Proteomes" id="UP000829720"/>
    </source>
</evidence>
<keyword evidence="1" id="KW-0723">Serine/threonine-protein kinase</keyword>
<evidence type="ECO:0000313" key="6">
    <source>
        <dbReference type="EMBL" id="KAI1898577.1"/>
    </source>
</evidence>
<evidence type="ECO:0000256" key="2">
    <source>
        <dbReference type="ARBA" id="ARBA00022679"/>
    </source>
</evidence>
<dbReference type="PANTHER" id="PTHR46747:SF1">
    <property type="entry name" value="ALPHA-PROTEIN KINASE 1"/>
    <property type="match status" value="1"/>
</dbReference>
<dbReference type="SUPFAM" id="SSF56112">
    <property type="entry name" value="Protein kinase-like (PK-like)"/>
    <property type="match status" value="1"/>
</dbReference>
<comment type="caution">
    <text evidence="6">The sequence shown here is derived from an EMBL/GenBank/DDBJ whole genome shotgun (WGS) entry which is preliminary data.</text>
</comment>
<sequence length="1259" mass="140172">MNNGDVVVILEECWQAVAAGPVEPTSEAKEEFQRCRASLSAELSMLLEDAAAMKWPFVPEKWQYKQSITSEDKTNLKELVNRHLHQLLLFLRASILAGEPLWAVSVVFLVDRFLYWVDTSRSLLKIVKALHKLYPAIPVAPQMVIRQARLSLNSGYLQKAEYILSSLINNSGETGCWVYHADSDRALVQAVSVQVRGQVLQKLGLWIEAAELIWASLIGFYALPDPDKKGIGTSLGLLGNILVSMNNEDFQAFSTSSSIDLCFLKDRGHRLLAAADAAKMAVVYSQYDSLYVLTNVVTQGTCLLAYSFSIDCPTTDRGAFLTKAKEAFQIGLLTKKEGEVVTSKQELHTFIKAAYSLTVTHKWLGSALELLNKASQECQNAIEKLYAYGAVDGQERDAVGAEIMQLVGRVKALLGVEPFPRSDERSFIPDDYRAAEEIPIRFSLDYFSKVMARFQQHHTSVCEAYNTSCKGTLCRNRGQGSPGACITAMRTTTENLDTVDSTEGYKCFKNTDQCLGRKQERQKAERSVDLQCLTEASDEEEMNRVPRHEECKFKGISIVKTSSNGKDAVKLAKQRVEAWVDQQCVTEISDDDGQSICSENASPASLIGYEGKISFSAQETRGMVGGVGVDLNCDTEGSDEEMMGQSNSAGSVFHRMRKVRNSSHSLGDSLGSDSSWLKLSLSDRALPLSNGKETHNTADQTAEEWVDLQCPAKFSEDEELNSVGQRCKGKNRMRTSSSSLGDSLGSNSSWQKLSLCDVALQINGSNHAGSLAKQRMVVEVDPQSTTQASDEADQSDLRSSAVCRPIPVHRTYIGLHNQPLDQTFLATNTSPGHKNSRPWFVSGEDLSFQLVDSEVAVIRTDTPAGPSAANVSLTCDNQLPEPHDVDPLADTEEYGLEYFEMPPESIHKPLGHYPVNSSSKYKESHAPGTEIRKMGDPVQSRSFGVMENKKDLVDLGKLHLDRDSCLSQSNQSHDQCIANCMLGCAGTEHLPKLTVQDYRALLSGVCHKCLLNRLSIKKTFRLRKHRHAYSALLLKYSKVSDRWMSQETKVYIGEPLGKKGNQRTAFWVHFLHQEETLSSYVGKTYQLEKTIHYHLNDVERQMVAQYYVTEFNKRLYKKNIPAQIFYIPSEVLLILENDTIMDCVTVEPFMQGDFVKLTNNTTYKNQYASATDYGIAFGHFTYQLSGTTEVVVDLQGWVTDNGKGLTYLTDPQLHSTKKSGSRTGHSEKGIRQFLEVQHGPLCNDICKSLSLEKLQRPHF</sequence>
<dbReference type="GO" id="GO:0002753">
    <property type="term" value="P:cytoplasmic pattern recognition receptor signaling pathway"/>
    <property type="evidence" value="ECO:0007669"/>
    <property type="project" value="TreeGrafter"/>
</dbReference>
<dbReference type="PROSITE" id="PS51158">
    <property type="entry name" value="ALPHA_KINASE"/>
    <property type="match status" value="1"/>
</dbReference>
<dbReference type="GO" id="GO:0005929">
    <property type="term" value="C:cilium"/>
    <property type="evidence" value="ECO:0007669"/>
    <property type="project" value="TreeGrafter"/>
</dbReference>
<dbReference type="InterPro" id="IPR043529">
    <property type="entry name" value="ALPK1"/>
</dbReference>
<accession>A0A8T3DT52</accession>
<dbReference type="Proteomes" id="UP000829720">
    <property type="component" value="Unassembled WGS sequence"/>
</dbReference>
<feature type="domain" description="Alpha-type protein kinase" evidence="5">
    <location>
        <begin position="1035"/>
        <end position="1254"/>
    </location>
</feature>
<keyword evidence="2" id="KW-0808">Transferase</keyword>
<evidence type="ECO:0000256" key="3">
    <source>
        <dbReference type="ARBA" id="ARBA00022777"/>
    </source>
</evidence>
<gene>
    <name evidence="6" type="ORF">AGOR_G00073780</name>
</gene>
<dbReference type="Pfam" id="PF02816">
    <property type="entry name" value="Alpha_kinase"/>
    <property type="match status" value="1"/>
</dbReference>
<dbReference type="SMART" id="SM00811">
    <property type="entry name" value="Alpha_kinase"/>
    <property type="match status" value="1"/>
</dbReference>
<keyword evidence="3" id="KW-0418">Kinase</keyword>
<protein>
    <recommendedName>
        <fullName evidence="5">Alpha-type protein kinase domain-containing protein</fullName>
    </recommendedName>
</protein>
<dbReference type="GO" id="GO:0048029">
    <property type="term" value="F:monosaccharide binding"/>
    <property type="evidence" value="ECO:0007669"/>
    <property type="project" value="TreeGrafter"/>
</dbReference>
<evidence type="ECO:0000259" key="5">
    <source>
        <dbReference type="PROSITE" id="PS51158"/>
    </source>
</evidence>
<dbReference type="GO" id="GO:0045087">
    <property type="term" value="P:innate immune response"/>
    <property type="evidence" value="ECO:0007669"/>
    <property type="project" value="TreeGrafter"/>
</dbReference>
<dbReference type="GO" id="GO:0005524">
    <property type="term" value="F:ATP binding"/>
    <property type="evidence" value="ECO:0007669"/>
    <property type="project" value="InterPro"/>
</dbReference>
<dbReference type="Gene3D" id="3.30.200.20">
    <property type="entry name" value="Phosphorylase Kinase, domain 1"/>
    <property type="match status" value="1"/>
</dbReference>
<feature type="region of interest" description="Disordered" evidence="4">
    <location>
        <begin position="917"/>
        <end position="936"/>
    </location>
</feature>
<feature type="compositionally biased region" description="Basic and acidic residues" evidence="4">
    <location>
        <begin position="920"/>
        <end position="935"/>
    </location>
</feature>
<name>A0A8T3DT52_9TELE</name>
<dbReference type="Gene3D" id="3.20.200.10">
    <property type="entry name" value="MHCK/EF2 kinase"/>
    <property type="match status" value="1"/>
</dbReference>
<dbReference type="InterPro" id="IPR004166">
    <property type="entry name" value="a-kinase_dom"/>
</dbReference>
<evidence type="ECO:0000256" key="4">
    <source>
        <dbReference type="SAM" id="MobiDB-lite"/>
    </source>
</evidence>
<dbReference type="OrthoDB" id="301415at2759"/>
<organism evidence="6 7">
    <name type="scientific">Albula goreensis</name>
    <dbReference type="NCBI Taxonomy" id="1534307"/>
    <lineage>
        <taxon>Eukaryota</taxon>
        <taxon>Metazoa</taxon>
        <taxon>Chordata</taxon>
        <taxon>Craniata</taxon>
        <taxon>Vertebrata</taxon>
        <taxon>Euteleostomi</taxon>
        <taxon>Actinopterygii</taxon>
        <taxon>Neopterygii</taxon>
        <taxon>Teleostei</taxon>
        <taxon>Albuliformes</taxon>
        <taxon>Albulidae</taxon>
        <taxon>Albula</taxon>
    </lineage>
</organism>
<reference evidence="6" key="1">
    <citation type="submission" date="2021-01" db="EMBL/GenBank/DDBJ databases">
        <authorList>
            <person name="Zahm M."/>
            <person name="Roques C."/>
            <person name="Cabau C."/>
            <person name="Klopp C."/>
            <person name="Donnadieu C."/>
            <person name="Jouanno E."/>
            <person name="Lampietro C."/>
            <person name="Louis A."/>
            <person name="Herpin A."/>
            <person name="Echchiki A."/>
            <person name="Berthelot C."/>
            <person name="Parey E."/>
            <person name="Roest-Crollius H."/>
            <person name="Braasch I."/>
            <person name="Postlethwait J."/>
            <person name="Bobe J."/>
            <person name="Montfort J."/>
            <person name="Bouchez O."/>
            <person name="Begum T."/>
            <person name="Mejri S."/>
            <person name="Adams A."/>
            <person name="Chen W.-J."/>
            <person name="Guiguen Y."/>
        </authorList>
    </citation>
    <scope>NUCLEOTIDE SEQUENCE</scope>
    <source>
        <tissue evidence="6">Blood</tissue>
    </source>
</reference>
<dbReference type="PANTHER" id="PTHR46747">
    <property type="entry name" value="ALPHA-PROTEIN KINASE 1"/>
    <property type="match status" value="1"/>
</dbReference>
<dbReference type="EMBL" id="JAERUA010000006">
    <property type="protein sequence ID" value="KAI1898577.1"/>
    <property type="molecule type" value="Genomic_DNA"/>
</dbReference>
<dbReference type="InterPro" id="IPR011009">
    <property type="entry name" value="Kinase-like_dom_sf"/>
</dbReference>
<feature type="compositionally biased region" description="Low complexity" evidence="4">
    <location>
        <begin position="736"/>
        <end position="747"/>
    </location>
</feature>
<keyword evidence="7" id="KW-1185">Reference proteome</keyword>
<feature type="region of interest" description="Disordered" evidence="4">
    <location>
        <begin position="721"/>
        <end position="747"/>
    </location>
</feature>